<evidence type="ECO:0000256" key="1">
    <source>
        <dbReference type="SAM" id="MobiDB-lite"/>
    </source>
</evidence>
<feature type="compositionally biased region" description="Polar residues" evidence="1">
    <location>
        <begin position="85"/>
        <end position="100"/>
    </location>
</feature>
<name>A0A9Q3IRI2_9BASI</name>
<feature type="region of interest" description="Disordered" evidence="1">
    <location>
        <begin position="16"/>
        <end position="52"/>
    </location>
</feature>
<feature type="compositionally biased region" description="Basic and acidic residues" evidence="1">
    <location>
        <begin position="16"/>
        <end position="28"/>
    </location>
</feature>
<gene>
    <name evidence="2" type="ORF">O181_088426</name>
</gene>
<dbReference type="Proteomes" id="UP000765509">
    <property type="component" value="Unassembled WGS sequence"/>
</dbReference>
<evidence type="ECO:0000313" key="3">
    <source>
        <dbReference type="Proteomes" id="UP000765509"/>
    </source>
</evidence>
<proteinExistence type="predicted"/>
<comment type="caution">
    <text evidence="2">The sequence shown here is derived from an EMBL/GenBank/DDBJ whole genome shotgun (WGS) entry which is preliminary data.</text>
</comment>
<keyword evidence="3" id="KW-1185">Reference proteome</keyword>
<organism evidence="2 3">
    <name type="scientific">Austropuccinia psidii MF-1</name>
    <dbReference type="NCBI Taxonomy" id="1389203"/>
    <lineage>
        <taxon>Eukaryota</taxon>
        <taxon>Fungi</taxon>
        <taxon>Dikarya</taxon>
        <taxon>Basidiomycota</taxon>
        <taxon>Pucciniomycotina</taxon>
        <taxon>Pucciniomycetes</taxon>
        <taxon>Pucciniales</taxon>
        <taxon>Sphaerophragmiaceae</taxon>
        <taxon>Austropuccinia</taxon>
    </lineage>
</organism>
<sequence length="100" mass="11506">MEYTIIQTQIKKIRDWHNTNREASKEEAPVASTRKPQASQPPQEGKKKKKLEETILPKVQDYKNPKRCHGQFLQHGQTLDGIQGQRGTKNETTSFSKETT</sequence>
<protein>
    <submittedName>
        <fullName evidence="2">Uncharacterized protein</fullName>
    </submittedName>
</protein>
<reference evidence="2" key="1">
    <citation type="submission" date="2021-03" db="EMBL/GenBank/DDBJ databases">
        <title>Draft genome sequence of rust myrtle Austropuccinia psidii MF-1, a brazilian biotype.</title>
        <authorList>
            <person name="Quecine M.C."/>
            <person name="Pachon D.M.R."/>
            <person name="Bonatelli M.L."/>
            <person name="Correr F.H."/>
            <person name="Franceschini L.M."/>
            <person name="Leite T.F."/>
            <person name="Margarido G.R.A."/>
            <person name="Almeida C.A."/>
            <person name="Ferrarezi J.A."/>
            <person name="Labate C.A."/>
        </authorList>
    </citation>
    <scope>NUCLEOTIDE SEQUENCE</scope>
    <source>
        <strain evidence="2">MF-1</strain>
    </source>
</reference>
<evidence type="ECO:0000313" key="2">
    <source>
        <dbReference type="EMBL" id="MBW0548711.1"/>
    </source>
</evidence>
<accession>A0A9Q3IRI2</accession>
<dbReference type="EMBL" id="AVOT02053958">
    <property type="protein sequence ID" value="MBW0548711.1"/>
    <property type="molecule type" value="Genomic_DNA"/>
</dbReference>
<dbReference type="AlphaFoldDB" id="A0A9Q3IRI2"/>
<feature type="region of interest" description="Disordered" evidence="1">
    <location>
        <begin position="72"/>
        <end position="100"/>
    </location>
</feature>